<protein>
    <submittedName>
        <fullName evidence="6">GFA family protein</fullName>
    </submittedName>
</protein>
<feature type="domain" description="CENP-V/GFA" evidence="5">
    <location>
        <begin position="3"/>
        <end position="119"/>
    </location>
</feature>
<keyword evidence="3" id="KW-0862">Zinc</keyword>
<evidence type="ECO:0000313" key="6">
    <source>
        <dbReference type="EMBL" id="TLU65316.1"/>
    </source>
</evidence>
<dbReference type="Proteomes" id="UP000307790">
    <property type="component" value="Unassembled WGS sequence"/>
</dbReference>
<dbReference type="EMBL" id="VCBC01000007">
    <property type="protein sequence ID" value="TLU65316.1"/>
    <property type="molecule type" value="Genomic_DNA"/>
</dbReference>
<dbReference type="Gene3D" id="3.90.1590.10">
    <property type="entry name" value="glutathione-dependent formaldehyde- activating enzyme (gfa)"/>
    <property type="match status" value="1"/>
</dbReference>
<dbReference type="RefSeq" id="WP_138319619.1">
    <property type="nucleotide sequence ID" value="NZ_VCBC01000007.1"/>
</dbReference>
<dbReference type="InterPro" id="IPR011057">
    <property type="entry name" value="Mss4-like_sf"/>
</dbReference>
<name>A0A5R9IQ18_9GAMM</name>
<dbReference type="GO" id="GO:0016846">
    <property type="term" value="F:carbon-sulfur lyase activity"/>
    <property type="evidence" value="ECO:0007669"/>
    <property type="project" value="InterPro"/>
</dbReference>
<accession>A0A5R9IQ18</accession>
<organism evidence="6 7">
    <name type="scientific">Thalassotalea litorea</name>
    <dbReference type="NCBI Taxonomy" id="2020715"/>
    <lineage>
        <taxon>Bacteria</taxon>
        <taxon>Pseudomonadati</taxon>
        <taxon>Pseudomonadota</taxon>
        <taxon>Gammaproteobacteria</taxon>
        <taxon>Alteromonadales</taxon>
        <taxon>Colwelliaceae</taxon>
        <taxon>Thalassotalea</taxon>
    </lineage>
</organism>
<keyword evidence="7" id="KW-1185">Reference proteome</keyword>
<keyword evidence="4" id="KW-0456">Lyase</keyword>
<reference evidence="6 7" key="1">
    <citation type="submission" date="2019-05" db="EMBL/GenBank/DDBJ databases">
        <title>Genome sequences of Thalassotalea litorea 1K03283.</title>
        <authorList>
            <person name="Zhang D."/>
        </authorList>
    </citation>
    <scope>NUCLEOTIDE SEQUENCE [LARGE SCALE GENOMIC DNA]</scope>
    <source>
        <strain evidence="6 7">MCCC 1K03283</strain>
    </source>
</reference>
<evidence type="ECO:0000256" key="2">
    <source>
        <dbReference type="ARBA" id="ARBA00022723"/>
    </source>
</evidence>
<evidence type="ECO:0000313" key="7">
    <source>
        <dbReference type="Proteomes" id="UP000307790"/>
    </source>
</evidence>
<proteinExistence type="inferred from homology"/>
<keyword evidence="2" id="KW-0479">Metal-binding</keyword>
<dbReference type="AlphaFoldDB" id="A0A5R9IQ18"/>
<dbReference type="OrthoDB" id="9786619at2"/>
<dbReference type="PANTHER" id="PTHR33337">
    <property type="entry name" value="GFA DOMAIN-CONTAINING PROTEIN"/>
    <property type="match status" value="1"/>
</dbReference>
<evidence type="ECO:0000256" key="4">
    <source>
        <dbReference type="ARBA" id="ARBA00023239"/>
    </source>
</evidence>
<dbReference type="PROSITE" id="PS51891">
    <property type="entry name" value="CENP_V_GFA"/>
    <property type="match status" value="1"/>
</dbReference>
<dbReference type="SUPFAM" id="SSF51316">
    <property type="entry name" value="Mss4-like"/>
    <property type="match status" value="1"/>
</dbReference>
<comment type="similarity">
    <text evidence="1">Belongs to the Gfa family.</text>
</comment>
<evidence type="ECO:0000259" key="5">
    <source>
        <dbReference type="PROSITE" id="PS51891"/>
    </source>
</evidence>
<sequence length="141" mass="15700">MLLQGSCLCQAIVFQIRDVGDQIGHCHCSMCQKFHGAAFSTFVPVKLEHLTWLQGKELLSAYTADNGTVRQFCRQCGSSLTFQSATQGNEQSLEIALPALDLTNVATQHIPQPNAHVYTKSKVPWYRILDSLPQYTQGRDT</sequence>
<evidence type="ECO:0000256" key="1">
    <source>
        <dbReference type="ARBA" id="ARBA00005495"/>
    </source>
</evidence>
<dbReference type="Pfam" id="PF04828">
    <property type="entry name" value="GFA"/>
    <property type="match status" value="1"/>
</dbReference>
<dbReference type="PANTHER" id="PTHR33337:SF40">
    <property type="entry name" value="CENP-V_GFA DOMAIN-CONTAINING PROTEIN-RELATED"/>
    <property type="match status" value="1"/>
</dbReference>
<comment type="caution">
    <text evidence="6">The sequence shown here is derived from an EMBL/GenBank/DDBJ whole genome shotgun (WGS) entry which is preliminary data.</text>
</comment>
<dbReference type="InterPro" id="IPR006913">
    <property type="entry name" value="CENP-V/GFA"/>
</dbReference>
<gene>
    <name evidence="6" type="ORF">FE810_08485</name>
</gene>
<evidence type="ECO:0000256" key="3">
    <source>
        <dbReference type="ARBA" id="ARBA00022833"/>
    </source>
</evidence>
<dbReference type="GO" id="GO:0046872">
    <property type="term" value="F:metal ion binding"/>
    <property type="evidence" value="ECO:0007669"/>
    <property type="project" value="UniProtKB-KW"/>
</dbReference>